<dbReference type="InterPro" id="IPR013785">
    <property type="entry name" value="Aldolase_TIM"/>
</dbReference>
<feature type="domain" description="Glutamate synthase" evidence="3">
    <location>
        <begin position="104"/>
        <end position="412"/>
    </location>
</feature>
<organism evidence="4 5">
    <name type="scientific">Brevibacillus fulvus</name>
    <dbReference type="NCBI Taxonomy" id="1125967"/>
    <lineage>
        <taxon>Bacteria</taxon>
        <taxon>Bacillati</taxon>
        <taxon>Bacillota</taxon>
        <taxon>Bacilli</taxon>
        <taxon>Bacillales</taxon>
        <taxon>Paenibacillaceae</taxon>
        <taxon>Brevibacillus</taxon>
    </lineage>
</organism>
<evidence type="ECO:0000313" key="5">
    <source>
        <dbReference type="Proteomes" id="UP000717624"/>
    </source>
</evidence>
<dbReference type="Gene3D" id="3.20.20.70">
    <property type="entry name" value="Aldolase class I"/>
    <property type="match status" value="1"/>
</dbReference>
<dbReference type="PIRSF" id="PIRSF006429">
    <property type="entry name" value="GOGAT_lg_2"/>
    <property type="match status" value="1"/>
</dbReference>
<dbReference type="PANTHER" id="PTHR43819">
    <property type="entry name" value="ARCHAEAL-TYPE GLUTAMATE SYNTHASE [NADPH]"/>
    <property type="match status" value="1"/>
</dbReference>
<dbReference type="SUPFAM" id="SSF51395">
    <property type="entry name" value="FMN-linked oxidoreductases"/>
    <property type="match status" value="1"/>
</dbReference>
<comment type="caution">
    <text evidence="4">The sequence shown here is derived from an EMBL/GenBank/DDBJ whole genome shotgun (WGS) entry which is preliminary data.</text>
</comment>
<evidence type="ECO:0000256" key="2">
    <source>
        <dbReference type="PIRNR" id="PIRNR006429"/>
    </source>
</evidence>
<dbReference type="AlphaFoldDB" id="A0A939BSG8"/>
<keyword evidence="5" id="KW-1185">Reference proteome</keyword>
<comment type="similarity">
    <text evidence="1 2">Belongs to the glutamate synthase family.</text>
</comment>
<sequence length="482" mass="52583">MLKLIENFVRSIVNETVDKAVSRMVKDQYIENIFEMIPVANKVGVTNLMELAMRANMGMPVPRPLGSPLHFSPWQQILFNPVHLFRFPTPENVAIQTAVTIGPNARKPLTISIPIMIAGMSFGGALSKNSKLALAKAATAVGTATNSGEAGLMEEEREEAQLFIGQYNRGGWMNTPDKYKRLDAIEIQLGQGAQGSAPQRTTSKNIGEDYREVYGLQEGEDAMIHSRLSGVNRKEEFIQLVRKLKDETGVPVGLKIAATHHLEQELQIAIEAEVDFVTLDGAEGGTHGGAPTLQDDVGLPTMFAITRATEFFTRKRVIREISLIATGGLVTPGQMLKAIALGADAVYIGTAAVMALASEQMVKTLPFEAPTSLLVYTGKATDQLNVEEAAKNLVRYLNACVREMELVAITLGKTALSDVSKSDLCTLDPFLAKATGIELGYVASDRQERFFADTEALFPRTVEPKQLRYVPEQPESAQPQVH</sequence>
<reference evidence="4" key="1">
    <citation type="submission" date="2021-01" db="EMBL/GenBank/DDBJ databases">
        <title>Genomic Encyclopedia of Type Strains, Phase IV (KMG-IV): sequencing the most valuable type-strain genomes for metagenomic binning, comparative biology and taxonomic classification.</title>
        <authorList>
            <person name="Goeker M."/>
        </authorList>
    </citation>
    <scope>NUCLEOTIDE SEQUENCE</scope>
    <source>
        <strain evidence="4">DSM 25523</strain>
    </source>
</reference>
<proteinExistence type="inferred from homology"/>
<dbReference type="GO" id="GO:0015930">
    <property type="term" value="F:glutamate synthase activity"/>
    <property type="evidence" value="ECO:0007669"/>
    <property type="project" value="InterPro"/>
</dbReference>
<dbReference type="InterPro" id="IPR002932">
    <property type="entry name" value="Glu_synthdom"/>
</dbReference>
<name>A0A939BSG8_9BACL</name>
<accession>A0A939BSG8</accession>
<evidence type="ECO:0000256" key="1">
    <source>
        <dbReference type="ARBA" id="ARBA00009716"/>
    </source>
</evidence>
<dbReference type="Proteomes" id="UP000717624">
    <property type="component" value="Unassembled WGS sequence"/>
</dbReference>
<protein>
    <submittedName>
        <fullName evidence="4">Glutamate synthase domain-containing protein 2</fullName>
    </submittedName>
</protein>
<dbReference type="InterPro" id="IPR024188">
    <property type="entry name" value="GltB"/>
</dbReference>
<dbReference type="Pfam" id="PF01645">
    <property type="entry name" value="Glu_synthase"/>
    <property type="match status" value="1"/>
</dbReference>
<dbReference type="CDD" id="cd02808">
    <property type="entry name" value="GltS_FMN"/>
    <property type="match status" value="1"/>
</dbReference>
<gene>
    <name evidence="4" type="ORF">JOD01_000100</name>
</gene>
<evidence type="ECO:0000313" key="4">
    <source>
        <dbReference type="EMBL" id="MBM7588514.1"/>
    </source>
</evidence>
<dbReference type="PANTHER" id="PTHR43819:SF1">
    <property type="entry name" value="ARCHAEAL-TYPE GLUTAMATE SYNTHASE [NADPH]"/>
    <property type="match status" value="1"/>
</dbReference>
<dbReference type="GO" id="GO:0006537">
    <property type="term" value="P:glutamate biosynthetic process"/>
    <property type="evidence" value="ECO:0007669"/>
    <property type="project" value="InterPro"/>
</dbReference>
<dbReference type="RefSeq" id="WP_204516270.1">
    <property type="nucleotide sequence ID" value="NZ_BAABIN010000009.1"/>
</dbReference>
<dbReference type="EMBL" id="JAFBEB010000001">
    <property type="protein sequence ID" value="MBM7588514.1"/>
    <property type="molecule type" value="Genomic_DNA"/>
</dbReference>
<evidence type="ECO:0000259" key="3">
    <source>
        <dbReference type="Pfam" id="PF01645"/>
    </source>
</evidence>